<evidence type="ECO:0000313" key="2">
    <source>
        <dbReference type="EMBL" id="SVA17718.1"/>
    </source>
</evidence>
<gene>
    <name evidence="2" type="ORF">METZ01_LOCUS70572</name>
</gene>
<keyword evidence="1" id="KW-0812">Transmembrane</keyword>
<reference evidence="2" key="1">
    <citation type="submission" date="2018-05" db="EMBL/GenBank/DDBJ databases">
        <authorList>
            <person name="Lanie J.A."/>
            <person name="Ng W.-L."/>
            <person name="Kazmierczak K.M."/>
            <person name="Andrzejewski T.M."/>
            <person name="Davidsen T.M."/>
            <person name="Wayne K.J."/>
            <person name="Tettelin H."/>
            <person name="Glass J.I."/>
            <person name="Rusch D."/>
            <person name="Podicherti R."/>
            <person name="Tsui H.-C.T."/>
            <person name="Winkler M.E."/>
        </authorList>
    </citation>
    <scope>NUCLEOTIDE SEQUENCE</scope>
</reference>
<accession>A0A381TQC3</accession>
<protein>
    <submittedName>
        <fullName evidence="2">Uncharacterized protein</fullName>
    </submittedName>
</protein>
<proteinExistence type="predicted"/>
<sequence>MIQRLPVWPYFALALSSGVIGAALLFYNLGSNVPPKEALQKFSGTVDKLSIIDDLSGEQTGFMKPMNSIHFTLEEGEEIFRYPSSWPGYTKIYEQLSFHVDVWVQRSDIGNGEPMVVFRLEQQVPENWIVPPLSISYERIAEPQSRTRRSYVQLGTILLACSAGFLLVAVLLGVWNRRKNRATLQ</sequence>
<evidence type="ECO:0000256" key="1">
    <source>
        <dbReference type="SAM" id="Phobius"/>
    </source>
</evidence>
<name>A0A381TQC3_9ZZZZ</name>
<feature type="transmembrane region" description="Helical" evidence="1">
    <location>
        <begin position="7"/>
        <end position="27"/>
    </location>
</feature>
<feature type="transmembrane region" description="Helical" evidence="1">
    <location>
        <begin position="151"/>
        <end position="175"/>
    </location>
</feature>
<keyword evidence="1" id="KW-1133">Transmembrane helix</keyword>
<organism evidence="2">
    <name type="scientific">marine metagenome</name>
    <dbReference type="NCBI Taxonomy" id="408172"/>
    <lineage>
        <taxon>unclassified sequences</taxon>
        <taxon>metagenomes</taxon>
        <taxon>ecological metagenomes</taxon>
    </lineage>
</organism>
<keyword evidence="1" id="KW-0472">Membrane</keyword>
<dbReference type="EMBL" id="UINC01004907">
    <property type="protein sequence ID" value="SVA17718.1"/>
    <property type="molecule type" value="Genomic_DNA"/>
</dbReference>
<dbReference type="AlphaFoldDB" id="A0A381TQC3"/>